<keyword evidence="9" id="KW-1185">Reference proteome</keyword>
<feature type="transmembrane region" description="Helical" evidence="7">
    <location>
        <begin position="346"/>
        <end position="379"/>
    </location>
</feature>
<feature type="transmembrane region" description="Helical" evidence="7">
    <location>
        <begin position="307"/>
        <end position="326"/>
    </location>
</feature>
<dbReference type="GO" id="GO:0005886">
    <property type="term" value="C:plasma membrane"/>
    <property type="evidence" value="ECO:0007669"/>
    <property type="project" value="UniProtKB-SubCell"/>
</dbReference>
<evidence type="ECO:0000256" key="6">
    <source>
        <dbReference type="ARBA" id="ARBA00023136"/>
    </source>
</evidence>
<dbReference type="PANTHER" id="PTHR30250:SF10">
    <property type="entry name" value="LIPOPOLYSACCHARIDE BIOSYNTHESIS PROTEIN WZXC"/>
    <property type="match status" value="1"/>
</dbReference>
<feature type="transmembrane region" description="Helical" evidence="7">
    <location>
        <begin position="274"/>
        <end position="295"/>
    </location>
</feature>
<organism evidence="8 9">
    <name type="scientific">Nitrobacter hamburgensis (strain DSM 10229 / NCIMB 13809 / X14)</name>
    <dbReference type="NCBI Taxonomy" id="323097"/>
    <lineage>
        <taxon>Bacteria</taxon>
        <taxon>Pseudomonadati</taxon>
        <taxon>Pseudomonadota</taxon>
        <taxon>Alphaproteobacteria</taxon>
        <taxon>Hyphomicrobiales</taxon>
        <taxon>Nitrobacteraceae</taxon>
        <taxon>Nitrobacter</taxon>
    </lineage>
</organism>
<evidence type="ECO:0000256" key="2">
    <source>
        <dbReference type="ARBA" id="ARBA00007430"/>
    </source>
</evidence>
<dbReference type="KEGG" id="nha:Nham_3039"/>
<dbReference type="AlphaFoldDB" id="Q1QJ12"/>
<keyword evidence="3" id="KW-1003">Cell membrane</keyword>
<feature type="transmembrane region" description="Helical" evidence="7">
    <location>
        <begin position="151"/>
        <end position="170"/>
    </location>
</feature>
<dbReference type="HOGENOM" id="CLU_026911_4_0_5"/>
<proteinExistence type="inferred from homology"/>
<evidence type="ECO:0000256" key="4">
    <source>
        <dbReference type="ARBA" id="ARBA00022692"/>
    </source>
</evidence>
<name>Q1QJ12_NITHX</name>
<comment type="similarity">
    <text evidence="2">Belongs to the polysaccharide synthase family.</text>
</comment>
<evidence type="ECO:0000256" key="5">
    <source>
        <dbReference type="ARBA" id="ARBA00022989"/>
    </source>
</evidence>
<dbReference type="InterPro" id="IPR050833">
    <property type="entry name" value="Poly_Biosynth_Transport"/>
</dbReference>
<feature type="transmembrane region" description="Helical" evidence="7">
    <location>
        <begin position="399"/>
        <end position="419"/>
    </location>
</feature>
<feature type="transmembrane region" description="Helical" evidence="7">
    <location>
        <begin position="59"/>
        <end position="78"/>
    </location>
</feature>
<evidence type="ECO:0000256" key="3">
    <source>
        <dbReference type="ARBA" id="ARBA00022475"/>
    </source>
</evidence>
<accession>Q1QJ12</accession>
<comment type="subcellular location">
    <subcellularLocation>
        <location evidence="1">Cell membrane</location>
        <topology evidence="1">Multi-pass membrane protein</topology>
    </subcellularLocation>
</comment>
<keyword evidence="4 7" id="KW-0812">Transmembrane</keyword>
<keyword evidence="6 7" id="KW-0472">Membrane</keyword>
<dbReference type="Pfam" id="PF13440">
    <property type="entry name" value="Polysacc_synt_3"/>
    <property type="match status" value="1"/>
</dbReference>
<dbReference type="PANTHER" id="PTHR30250">
    <property type="entry name" value="PST FAMILY PREDICTED COLANIC ACID TRANSPORTER"/>
    <property type="match status" value="1"/>
</dbReference>
<evidence type="ECO:0000256" key="1">
    <source>
        <dbReference type="ARBA" id="ARBA00004651"/>
    </source>
</evidence>
<evidence type="ECO:0000256" key="7">
    <source>
        <dbReference type="SAM" id="Phobius"/>
    </source>
</evidence>
<sequence>MFFLLLSIAILSRLLTPEEFGVFAIVNALTTVTAASFQEFGGANYLIQKSSLSRRNIRTSFTITFCMSILIGALLFAIKDDLAAFFGQQALATGIAVSVLNFLLWPLSITVSALFRRDMEFGALAVCNLTANFITAVVSIVLAMMSYSYMAPIWGTVVGNVILAVFLILWRREFGLFRPSLAGYRDVFAFGFYSSGVAIINVFYSFAPQLILARTLNLAAVGLYSRAVSVTQIFDRMVVQVLSPVIMPAIFSHTKAGGDLKTVYLTSVELLSSVQWPFLMFVAIMAHPLILVWLGPTWLEIVPLVRLLCIGYLALFAACLTYPVLVAVGRVRDALTASLISLPPSLLLISVASFYGVEAVAATALVALPFQTFVAIYYISRHIGMSFSEFFRATVKSAAVALCSSAGALLAALAVQLGLVGSGAGLIAGGILAGAGWLLGLFLTGHPLLNHLRAAAKELRFALPRSGFAAGGAVARSAKKSA</sequence>
<feature type="transmembrane region" description="Helical" evidence="7">
    <location>
        <begin position="122"/>
        <end position="145"/>
    </location>
</feature>
<evidence type="ECO:0000313" key="8">
    <source>
        <dbReference type="EMBL" id="ABE63785.1"/>
    </source>
</evidence>
<dbReference type="EMBL" id="CP000319">
    <property type="protein sequence ID" value="ABE63785.1"/>
    <property type="molecule type" value="Genomic_DNA"/>
</dbReference>
<gene>
    <name evidence="8" type="ordered locus">Nham_3039</name>
</gene>
<evidence type="ECO:0000313" key="9">
    <source>
        <dbReference type="Proteomes" id="UP000001953"/>
    </source>
</evidence>
<dbReference type="Proteomes" id="UP000001953">
    <property type="component" value="Chromosome"/>
</dbReference>
<dbReference type="eggNOG" id="COG2244">
    <property type="taxonomic scope" value="Bacteria"/>
</dbReference>
<keyword evidence="5 7" id="KW-1133">Transmembrane helix</keyword>
<feature type="transmembrane region" description="Helical" evidence="7">
    <location>
        <begin position="90"/>
        <end position="115"/>
    </location>
</feature>
<reference evidence="8 9" key="1">
    <citation type="submission" date="2006-03" db="EMBL/GenBank/DDBJ databases">
        <title>Complete sequence of chromosome of Nitrobacter hamburgensis X14.</title>
        <authorList>
            <consortium name="US DOE Joint Genome Institute"/>
            <person name="Copeland A."/>
            <person name="Lucas S."/>
            <person name="Lapidus A."/>
            <person name="Barry K."/>
            <person name="Detter J.C."/>
            <person name="Glavina del Rio T."/>
            <person name="Hammon N."/>
            <person name="Israni S."/>
            <person name="Dalin E."/>
            <person name="Tice H."/>
            <person name="Pitluck S."/>
            <person name="Chain P."/>
            <person name="Malfatti S."/>
            <person name="Shin M."/>
            <person name="Vergez L."/>
            <person name="Schmutz J."/>
            <person name="Larimer F."/>
            <person name="Land M."/>
            <person name="Hauser L."/>
            <person name="Kyrpides N."/>
            <person name="Ivanova N."/>
            <person name="Ward B."/>
            <person name="Arp D."/>
            <person name="Klotz M."/>
            <person name="Stein L."/>
            <person name="O'Mullan G."/>
            <person name="Starkenburg S."/>
            <person name="Sayavedra L."/>
            <person name="Poret-Peterson A.T."/>
            <person name="Gentry M.E."/>
            <person name="Bruce D."/>
            <person name="Richardson P."/>
        </authorList>
    </citation>
    <scope>NUCLEOTIDE SEQUENCE [LARGE SCALE GENOMIC DNA]</scope>
    <source>
        <strain evidence="9">DSM 10229 / NCIMB 13809 / X14</strain>
    </source>
</reference>
<feature type="transmembrane region" description="Helical" evidence="7">
    <location>
        <begin position="425"/>
        <end position="443"/>
    </location>
</feature>
<protein>
    <submittedName>
        <fullName evidence="8">Polysaccharide biosynthesis protein</fullName>
    </submittedName>
</protein>
<dbReference type="STRING" id="323097.Nham_3039"/>